<dbReference type="RefSeq" id="WP_087282186.1">
    <property type="nucleotide sequence ID" value="NZ_CP021455.1"/>
</dbReference>
<evidence type="ECO:0000256" key="1">
    <source>
        <dbReference type="SAM" id="MobiDB-lite"/>
    </source>
</evidence>
<organism evidence="3 4">
    <name type="scientific">Comamonas serinivorans</name>
    <dbReference type="NCBI Taxonomy" id="1082851"/>
    <lineage>
        <taxon>Bacteria</taxon>
        <taxon>Pseudomonadati</taxon>
        <taxon>Pseudomonadota</taxon>
        <taxon>Betaproteobacteria</taxon>
        <taxon>Burkholderiales</taxon>
        <taxon>Comamonadaceae</taxon>
        <taxon>Comamonas</taxon>
    </lineage>
</organism>
<dbReference type="Proteomes" id="UP000196138">
    <property type="component" value="Chromosome"/>
</dbReference>
<dbReference type="EMBL" id="CP021455">
    <property type="protein sequence ID" value="ARU05732.1"/>
    <property type="molecule type" value="Genomic_DNA"/>
</dbReference>
<feature type="compositionally biased region" description="Basic and acidic residues" evidence="1">
    <location>
        <begin position="35"/>
        <end position="48"/>
    </location>
</feature>
<dbReference type="AlphaFoldDB" id="A0A1Y0ER56"/>
<dbReference type="InterPro" id="IPR036390">
    <property type="entry name" value="WH_DNA-bd_sf"/>
</dbReference>
<accession>A0A1Y0ER56</accession>
<name>A0A1Y0ER56_9BURK</name>
<feature type="region of interest" description="Disordered" evidence="1">
    <location>
        <begin position="1"/>
        <end position="49"/>
    </location>
</feature>
<evidence type="ECO:0000313" key="4">
    <source>
        <dbReference type="Proteomes" id="UP000196138"/>
    </source>
</evidence>
<sequence>MPHHHHHHHAFHHSLHSPRGPLNDGLSGFGRHGHRDPMGHGPHHDPEHRARKRERMFESGGLRLIALHLIAQQPSHGYDIIRAVGELVGGDYQPSPGTIYPTLSYLVDMGHVTATETQGGRKQYTLTPEGQQALDEQAPAVQRLLARLAEGKGRGERRRPPQLVRALENFKTALRLKLDGQPGAAGAALSEAQVQALAAILDEAALKIERA</sequence>
<dbReference type="PANTHER" id="PTHR43252">
    <property type="entry name" value="TRANSCRIPTIONAL REGULATOR YQJI"/>
    <property type="match status" value="1"/>
</dbReference>
<evidence type="ECO:0000259" key="2">
    <source>
        <dbReference type="Pfam" id="PF03551"/>
    </source>
</evidence>
<dbReference type="Pfam" id="PF03551">
    <property type="entry name" value="PadR"/>
    <property type="match status" value="1"/>
</dbReference>
<dbReference type="SUPFAM" id="SSF46785">
    <property type="entry name" value="Winged helix' DNA-binding domain"/>
    <property type="match status" value="1"/>
</dbReference>
<feature type="domain" description="Transcription regulator PadR N-terminal" evidence="2">
    <location>
        <begin position="67"/>
        <end position="135"/>
    </location>
</feature>
<feature type="compositionally biased region" description="Basic residues" evidence="1">
    <location>
        <begin position="1"/>
        <end position="16"/>
    </location>
</feature>
<dbReference type="InterPro" id="IPR005149">
    <property type="entry name" value="Tscrpt_reg_PadR_N"/>
</dbReference>
<dbReference type="OrthoDB" id="9814826at2"/>
<dbReference type="InterPro" id="IPR036388">
    <property type="entry name" value="WH-like_DNA-bd_sf"/>
</dbReference>
<reference evidence="3 4" key="1">
    <citation type="submission" date="2017-05" db="EMBL/GenBank/DDBJ databases">
        <authorList>
            <person name="Song R."/>
            <person name="Chenine A.L."/>
            <person name="Ruprecht R.M."/>
        </authorList>
    </citation>
    <scope>NUCLEOTIDE SEQUENCE [LARGE SCALE GENOMIC DNA]</scope>
    <source>
        <strain evidence="3 4">DSM 26136</strain>
    </source>
</reference>
<gene>
    <name evidence="3" type="ORF">CCO03_14495</name>
</gene>
<protein>
    <recommendedName>
        <fullName evidence="2">Transcription regulator PadR N-terminal domain-containing protein</fullName>
    </recommendedName>
</protein>
<keyword evidence="4" id="KW-1185">Reference proteome</keyword>
<evidence type="ECO:0000313" key="3">
    <source>
        <dbReference type="EMBL" id="ARU05732.1"/>
    </source>
</evidence>
<dbReference type="Gene3D" id="1.10.10.10">
    <property type="entry name" value="Winged helix-like DNA-binding domain superfamily/Winged helix DNA-binding domain"/>
    <property type="match status" value="1"/>
</dbReference>
<proteinExistence type="predicted"/>
<dbReference type="PANTHER" id="PTHR43252:SF7">
    <property type="entry name" value="TRANSCRIPTIONAL REGULATOR YQJI"/>
    <property type="match status" value="1"/>
</dbReference>
<dbReference type="KEGG" id="cser:CCO03_14495"/>